<sequence length="234" mass="25013">MLKLNLTSVSLTIVYGVLMFALSCTDHEVTSGNLPESKCKTVDGTDRMYPCEFSIEKITFLGAGGVPAGTVTGSEQVLSLPRSSAKGDTYTGNVAGQIGVATFGVKMTLKRIASPSFPVNEGYLIGLTHNTSGKRILHTSVGGGTYGERDQIGSPLALNMPIGESMDVDFEMVFPYQLTSTGSGVVPITVFSSTSFFVDNDVTTLQFPRTTVPYNYVGSVTEAFYEKLIITLKN</sequence>
<dbReference type="Proteomes" id="UP000198748">
    <property type="component" value="Unassembled WGS sequence"/>
</dbReference>
<dbReference type="OrthoDB" id="939645at2"/>
<dbReference type="AlphaFoldDB" id="A0A1G6VQ73"/>
<keyword evidence="2" id="KW-1185">Reference proteome</keyword>
<dbReference type="EMBL" id="FNAN01000001">
    <property type="protein sequence ID" value="SDD55800.1"/>
    <property type="molecule type" value="Genomic_DNA"/>
</dbReference>
<evidence type="ECO:0000313" key="2">
    <source>
        <dbReference type="Proteomes" id="UP000198748"/>
    </source>
</evidence>
<gene>
    <name evidence="1" type="ORF">SAMN04487996_101313</name>
</gene>
<dbReference type="RefSeq" id="WP_090146014.1">
    <property type="nucleotide sequence ID" value="NZ_FNAN01000001.1"/>
</dbReference>
<evidence type="ECO:0000313" key="1">
    <source>
        <dbReference type="EMBL" id="SDD55800.1"/>
    </source>
</evidence>
<proteinExistence type="predicted"/>
<protein>
    <submittedName>
        <fullName evidence="1">Uncharacterized protein</fullName>
    </submittedName>
</protein>
<dbReference type="PROSITE" id="PS51257">
    <property type="entry name" value="PROKAR_LIPOPROTEIN"/>
    <property type="match status" value="1"/>
</dbReference>
<accession>A0A1G6VQ73</accession>
<organism evidence="1 2">
    <name type="scientific">Dyadobacter soli</name>
    <dbReference type="NCBI Taxonomy" id="659014"/>
    <lineage>
        <taxon>Bacteria</taxon>
        <taxon>Pseudomonadati</taxon>
        <taxon>Bacteroidota</taxon>
        <taxon>Cytophagia</taxon>
        <taxon>Cytophagales</taxon>
        <taxon>Spirosomataceae</taxon>
        <taxon>Dyadobacter</taxon>
    </lineage>
</organism>
<name>A0A1G6VQ73_9BACT</name>
<reference evidence="2" key="1">
    <citation type="submission" date="2016-10" db="EMBL/GenBank/DDBJ databases">
        <authorList>
            <person name="Varghese N."/>
            <person name="Submissions S."/>
        </authorList>
    </citation>
    <scope>NUCLEOTIDE SEQUENCE [LARGE SCALE GENOMIC DNA]</scope>
    <source>
        <strain evidence="2">DSM 25329</strain>
    </source>
</reference>